<accession>A0AAF0FLG1</accession>
<dbReference type="GeneID" id="79950001"/>
<feature type="domain" description="TiaS-like TCKD" evidence="1">
    <location>
        <begin position="213"/>
        <end position="273"/>
    </location>
</feature>
<sequence length="377" mass="41965">MAGVIEKRRELLELMRECTLKKGYFSVHDIEEKTQIPRSTIQDWITRLIDENCLVLKEEKRGRSPAKYVTKSTMLQTACKRIFTTVDDDTVAIFHECRSYGCAAFCNHHHLLAGGGIFKARREGNLLVEYACLNNSDEEKDIKIGLYPSPAVGVIDVRKKDNFIVQKIRCIGGPAYSLTDMMKMAEGVCNIHITNKGELVEGEVYTKAMSHVIIGIDDTDTKDGGATFALALGLLQYLGKLKGVIPISHRVVMLNPKLLECTAGNSCSYIELAVIPKNVEEIKKIAARFVEDESLSKKWGIAVKCGFKISDNLRDYGICIRKSVVDENYARKIADSENIYVKGSRGIIGALAAVSLRGLENDILLNPECNDIKKISR</sequence>
<dbReference type="Proteomes" id="UP001218895">
    <property type="component" value="Chromosome"/>
</dbReference>
<dbReference type="KEGG" id="manq:L1994_06345"/>
<dbReference type="Gene3D" id="3.30.70.2200">
    <property type="match status" value="1"/>
</dbReference>
<dbReference type="PANTHER" id="PTHR40705">
    <property type="entry name" value="TRNA(ILE2) 2-AGMATINYLCYTIDINE SYNTHETASE TIAS"/>
    <property type="match status" value="1"/>
</dbReference>
<dbReference type="EMBL" id="CP091092">
    <property type="protein sequence ID" value="WFN35782.1"/>
    <property type="molecule type" value="Genomic_DNA"/>
</dbReference>
<dbReference type="PANTHER" id="PTHR40705:SF2">
    <property type="entry name" value="DUF1743 DOMAIN-CONTAINING PROTEIN"/>
    <property type="match status" value="1"/>
</dbReference>
<dbReference type="Pfam" id="PF22641">
    <property type="entry name" value="TiaS_TCKD"/>
    <property type="match status" value="1"/>
</dbReference>
<dbReference type="RefSeq" id="WP_278098622.1">
    <property type="nucleotide sequence ID" value="NZ_CP091092.1"/>
</dbReference>
<evidence type="ECO:0000313" key="3">
    <source>
        <dbReference type="Proteomes" id="UP001218895"/>
    </source>
</evidence>
<name>A0AAF0FLG1_9EURY</name>
<keyword evidence="3" id="KW-1185">Reference proteome</keyword>
<reference evidence="2" key="1">
    <citation type="submission" date="2022-01" db="EMBL/GenBank/DDBJ databases">
        <title>Complete genome of Methanomicrobium antiquum DSM 21220.</title>
        <authorList>
            <person name="Chen S.-C."/>
            <person name="You Y.-T."/>
            <person name="Zhou Y.-Z."/>
            <person name="Lai M.-C."/>
        </authorList>
    </citation>
    <scope>NUCLEOTIDE SEQUENCE</scope>
    <source>
        <strain evidence="2">DSM 21220</strain>
    </source>
</reference>
<evidence type="ECO:0000259" key="1">
    <source>
        <dbReference type="Pfam" id="PF22641"/>
    </source>
</evidence>
<organism evidence="2 3">
    <name type="scientific">Methanomicrobium antiquum</name>
    <dbReference type="NCBI Taxonomy" id="487686"/>
    <lineage>
        <taxon>Archaea</taxon>
        <taxon>Methanobacteriati</taxon>
        <taxon>Methanobacteriota</taxon>
        <taxon>Stenosarchaea group</taxon>
        <taxon>Methanomicrobia</taxon>
        <taxon>Methanomicrobiales</taxon>
        <taxon>Methanomicrobiaceae</taxon>
        <taxon>Methanomicrobium</taxon>
    </lineage>
</organism>
<gene>
    <name evidence="2" type="ORF">L1994_06345</name>
</gene>
<dbReference type="AlphaFoldDB" id="A0AAF0FLG1"/>
<proteinExistence type="predicted"/>
<evidence type="ECO:0000313" key="2">
    <source>
        <dbReference type="EMBL" id="WFN35782.1"/>
    </source>
</evidence>
<dbReference type="InterPro" id="IPR053870">
    <property type="entry name" value="TiaS-like_TCKD"/>
</dbReference>
<protein>
    <submittedName>
        <fullName evidence="2">Sugar-specific transcriptional regulator TrmB</fullName>
    </submittedName>
</protein>